<organism evidence="7 8">
    <name type="scientific">Paenibacillus stellifer</name>
    <dbReference type="NCBI Taxonomy" id="169760"/>
    <lineage>
        <taxon>Bacteria</taxon>
        <taxon>Bacillati</taxon>
        <taxon>Bacillota</taxon>
        <taxon>Bacilli</taxon>
        <taxon>Bacillales</taxon>
        <taxon>Paenibacillaceae</taxon>
        <taxon>Paenibacillus</taxon>
    </lineage>
</organism>
<dbReference type="GO" id="GO:0000976">
    <property type="term" value="F:transcription cis-regulatory region binding"/>
    <property type="evidence" value="ECO:0007669"/>
    <property type="project" value="TreeGrafter"/>
</dbReference>
<evidence type="ECO:0000256" key="5">
    <source>
        <dbReference type="PROSITE-ProRule" id="PRU00335"/>
    </source>
</evidence>
<dbReference type="InterPro" id="IPR009057">
    <property type="entry name" value="Homeodomain-like_sf"/>
</dbReference>
<dbReference type="HOGENOM" id="CLU_069356_15_10_9"/>
<dbReference type="Pfam" id="PF13977">
    <property type="entry name" value="TetR_C_6"/>
    <property type="match status" value="1"/>
</dbReference>
<evidence type="ECO:0000313" key="7">
    <source>
        <dbReference type="EMBL" id="AIQ61827.1"/>
    </source>
</evidence>
<dbReference type="SUPFAM" id="SSF48498">
    <property type="entry name" value="Tetracyclin repressor-like, C-terminal domain"/>
    <property type="match status" value="1"/>
</dbReference>
<evidence type="ECO:0000256" key="4">
    <source>
        <dbReference type="ARBA" id="ARBA00023163"/>
    </source>
</evidence>
<evidence type="ECO:0000256" key="2">
    <source>
        <dbReference type="ARBA" id="ARBA00023015"/>
    </source>
</evidence>
<accession>A0A089LLQ2</accession>
<feature type="DNA-binding region" description="H-T-H motif" evidence="5">
    <location>
        <begin position="31"/>
        <end position="50"/>
    </location>
</feature>
<dbReference type="InterPro" id="IPR039538">
    <property type="entry name" value="BetI_C"/>
</dbReference>
<dbReference type="EMBL" id="CP009286">
    <property type="protein sequence ID" value="AIQ61827.1"/>
    <property type="molecule type" value="Genomic_DNA"/>
</dbReference>
<dbReference type="PANTHER" id="PTHR30055">
    <property type="entry name" value="HTH-TYPE TRANSCRIPTIONAL REGULATOR RUTR"/>
    <property type="match status" value="1"/>
</dbReference>
<sequence>MPKIVDHEQQKIKVAEATWRVIRKAGMENATVRQIAQEAGFSPGLMRHYFSSQTELLAYAMNLVAERVRQRIESYPFSGTPLANILWILGVFLPLDEERQAEMEVWLAFKVKSLTDPSLQELAMRVRAEMKAVMEQAILSLIESGEARPGLRADAESEPMLVYIDGLALHGLLYPDQMPQSRLSELLKLYVESLCNESNEQGVTD</sequence>
<dbReference type="RefSeq" id="WP_038692877.1">
    <property type="nucleotide sequence ID" value="NZ_CP009286.1"/>
</dbReference>
<keyword evidence="4" id="KW-0804">Transcription</keyword>
<keyword evidence="2" id="KW-0805">Transcription regulation</keyword>
<keyword evidence="1" id="KW-0678">Repressor</keyword>
<evidence type="ECO:0000256" key="1">
    <source>
        <dbReference type="ARBA" id="ARBA00022491"/>
    </source>
</evidence>
<dbReference type="KEGG" id="pste:PSTEL_00415"/>
<keyword evidence="3 5" id="KW-0238">DNA-binding</keyword>
<protein>
    <submittedName>
        <fullName evidence="7">TetR family transcriptional regulator</fullName>
    </submittedName>
</protein>
<name>A0A089LLQ2_9BACL</name>
<feature type="domain" description="HTH tetR-type" evidence="6">
    <location>
        <begin position="8"/>
        <end position="68"/>
    </location>
</feature>
<evidence type="ECO:0000256" key="3">
    <source>
        <dbReference type="ARBA" id="ARBA00023125"/>
    </source>
</evidence>
<dbReference type="PROSITE" id="PS50977">
    <property type="entry name" value="HTH_TETR_2"/>
    <property type="match status" value="1"/>
</dbReference>
<dbReference type="Pfam" id="PF00440">
    <property type="entry name" value="TetR_N"/>
    <property type="match status" value="1"/>
</dbReference>
<evidence type="ECO:0000313" key="8">
    <source>
        <dbReference type="Proteomes" id="UP000029507"/>
    </source>
</evidence>
<dbReference type="InterPro" id="IPR001647">
    <property type="entry name" value="HTH_TetR"/>
</dbReference>
<dbReference type="SUPFAM" id="SSF46689">
    <property type="entry name" value="Homeodomain-like"/>
    <property type="match status" value="1"/>
</dbReference>
<dbReference type="InterPro" id="IPR036271">
    <property type="entry name" value="Tet_transcr_reg_TetR-rel_C_sf"/>
</dbReference>
<evidence type="ECO:0000259" key="6">
    <source>
        <dbReference type="PROSITE" id="PS50977"/>
    </source>
</evidence>
<dbReference type="OrthoDB" id="9816296at2"/>
<dbReference type="PANTHER" id="PTHR30055:SF226">
    <property type="entry name" value="HTH-TYPE TRANSCRIPTIONAL REGULATOR PKSA"/>
    <property type="match status" value="1"/>
</dbReference>
<dbReference type="AlphaFoldDB" id="A0A089LLQ2"/>
<reference evidence="7 8" key="1">
    <citation type="submission" date="2014-08" db="EMBL/GenBank/DDBJ databases">
        <title>Comparative genomics of the Paenibacillus odorifer group.</title>
        <authorList>
            <person name="den Bakker H.C."/>
            <person name="Tsai Y.-C."/>
            <person name="Martin N."/>
            <person name="Korlach J."/>
            <person name="Wiedmann M."/>
        </authorList>
    </citation>
    <scope>NUCLEOTIDE SEQUENCE [LARGE SCALE GENOMIC DNA]</scope>
    <source>
        <strain evidence="7 8">DSM 14472</strain>
    </source>
</reference>
<dbReference type="Gene3D" id="1.10.357.10">
    <property type="entry name" value="Tetracycline Repressor, domain 2"/>
    <property type="match status" value="1"/>
</dbReference>
<dbReference type="Proteomes" id="UP000029507">
    <property type="component" value="Chromosome"/>
</dbReference>
<dbReference type="STRING" id="169760.PSTEL_00415"/>
<proteinExistence type="predicted"/>
<keyword evidence="8" id="KW-1185">Reference proteome</keyword>
<dbReference type="GO" id="GO:0003700">
    <property type="term" value="F:DNA-binding transcription factor activity"/>
    <property type="evidence" value="ECO:0007669"/>
    <property type="project" value="TreeGrafter"/>
</dbReference>
<gene>
    <name evidence="7" type="ORF">PSTEL_00415</name>
</gene>
<dbReference type="InterPro" id="IPR050109">
    <property type="entry name" value="HTH-type_TetR-like_transc_reg"/>
</dbReference>